<gene>
    <name evidence="1" type="ORF">SMAR0320_LOCUS20603</name>
</gene>
<dbReference type="SUPFAM" id="SSF52540">
    <property type="entry name" value="P-loop containing nucleoside triphosphate hydrolases"/>
    <property type="match status" value="1"/>
</dbReference>
<reference evidence="1" key="1">
    <citation type="submission" date="2021-01" db="EMBL/GenBank/DDBJ databases">
        <authorList>
            <person name="Corre E."/>
            <person name="Pelletier E."/>
            <person name="Niang G."/>
            <person name="Scheremetjew M."/>
            <person name="Finn R."/>
            <person name="Kale V."/>
            <person name="Holt S."/>
            <person name="Cochrane G."/>
            <person name="Meng A."/>
            <person name="Brown T."/>
            <person name="Cohen L."/>
        </authorList>
    </citation>
    <scope>NUCLEOTIDE SEQUENCE</scope>
    <source>
        <strain evidence="1">SM1012Den-03</strain>
    </source>
</reference>
<dbReference type="EMBL" id="HBGZ01028995">
    <property type="protein sequence ID" value="CAD9626075.1"/>
    <property type="molecule type" value="Transcribed_RNA"/>
</dbReference>
<evidence type="ECO:0000313" key="1">
    <source>
        <dbReference type="EMBL" id="CAD9626075.1"/>
    </source>
</evidence>
<dbReference type="Gene3D" id="3.40.50.300">
    <property type="entry name" value="P-loop containing nucleotide triphosphate hydrolases"/>
    <property type="match status" value="1"/>
</dbReference>
<dbReference type="AlphaFoldDB" id="A0A7S2M7P9"/>
<dbReference type="InterPro" id="IPR027417">
    <property type="entry name" value="P-loop_NTPase"/>
</dbReference>
<organism evidence="1">
    <name type="scientific">Skeletonema marinoi</name>
    <dbReference type="NCBI Taxonomy" id="267567"/>
    <lineage>
        <taxon>Eukaryota</taxon>
        <taxon>Sar</taxon>
        <taxon>Stramenopiles</taxon>
        <taxon>Ochrophyta</taxon>
        <taxon>Bacillariophyta</taxon>
        <taxon>Coscinodiscophyceae</taxon>
        <taxon>Thalassiosirophycidae</taxon>
        <taxon>Thalassiosirales</taxon>
        <taxon>Skeletonemataceae</taxon>
        <taxon>Skeletonema</taxon>
        <taxon>Skeletonema marinoi-dohrnii complex</taxon>
    </lineage>
</organism>
<proteinExistence type="predicted"/>
<protein>
    <recommendedName>
        <fullName evidence="2">Protein-tyrosine sulfotransferase</fullName>
    </recommendedName>
</protein>
<name>A0A7S2M7P9_9STRA</name>
<sequence>MVWAVVVWMALVQNFSHHPSPSLFHSQSQSHSDFSSQNLAWCPNAACSNSALCQPCRQRFLFILSTGRAASTTLLDMINCLPNVRVGGENNNELYIASKLETNLEMRGFAGLRSKVPARPHFEAWFRHEIPEQAMACTIQKVLQTINPPPEEIQQQIINSDSSERNAIALDRYETSQILGAKMIRVQSGKWTALQASKFFNYNFPCAKYIINTRLNTDNQVASQKNTFEGPAPLEELPDRIKRQNDFLTQFAQYMSEDKARLIYMEEWTNNVTQLNEVVEWLGFRNCQYDKVLHNNKDGYHHDDSSIDLGGGCLAP</sequence>
<evidence type="ECO:0008006" key="2">
    <source>
        <dbReference type="Google" id="ProtNLM"/>
    </source>
</evidence>
<accession>A0A7S2M7P9</accession>